<dbReference type="OrthoDB" id="7630283at2"/>
<dbReference type="Pfam" id="PF06877">
    <property type="entry name" value="RraB"/>
    <property type="match status" value="1"/>
</dbReference>
<evidence type="ECO:0000313" key="3">
    <source>
        <dbReference type="Proteomes" id="UP000183002"/>
    </source>
</evidence>
<organism evidence="2 3">
    <name type="scientific">Pseudorhodobacter antarcticus</name>
    <dbReference type="NCBI Taxonomy" id="1077947"/>
    <lineage>
        <taxon>Bacteria</taxon>
        <taxon>Pseudomonadati</taxon>
        <taxon>Pseudomonadota</taxon>
        <taxon>Alphaproteobacteria</taxon>
        <taxon>Rhodobacterales</taxon>
        <taxon>Paracoccaceae</taxon>
        <taxon>Pseudorhodobacter</taxon>
    </lineage>
</organism>
<dbReference type="RefSeq" id="WP_050520721.1">
    <property type="nucleotide sequence ID" value="NZ_FOCO01000005.1"/>
</dbReference>
<proteinExistence type="predicted"/>
<gene>
    <name evidence="2" type="ORF">SAMN05216227_100597</name>
</gene>
<dbReference type="Proteomes" id="UP000183002">
    <property type="component" value="Unassembled WGS sequence"/>
</dbReference>
<evidence type="ECO:0000259" key="1">
    <source>
        <dbReference type="Pfam" id="PF06877"/>
    </source>
</evidence>
<name>A0A1H8CQ50_9RHOB</name>
<reference evidence="2 3" key="1">
    <citation type="submission" date="2016-10" db="EMBL/GenBank/DDBJ databases">
        <authorList>
            <person name="de Groot N.N."/>
        </authorList>
    </citation>
    <scope>NUCLEOTIDE SEQUENCE [LARGE SCALE GENOMIC DNA]</scope>
    <source>
        <strain evidence="2 3">CGMCC 1.10836</strain>
    </source>
</reference>
<dbReference type="STRING" id="1077947.SAMN05216227_100597"/>
<keyword evidence="3" id="KW-1185">Reference proteome</keyword>
<sequence>MTHDYKAQEAETIETFAEISKIDSLPKQAVVNFLFLAEEVDAPFEAAAAALTAAGFVTHIDVEGETVEARTGEMEISAAAIWGVERKATEVALKFGFDPDGWELVE</sequence>
<protein>
    <submittedName>
        <fullName evidence="2">Regulator of ribonuclease activity B</fullName>
    </submittedName>
</protein>
<evidence type="ECO:0000313" key="2">
    <source>
        <dbReference type="EMBL" id="SEM97130.1"/>
    </source>
</evidence>
<dbReference type="InterPro" id="IPR009671">
    <property type="entry name" value="RraB_dom"/>
</dbReference>
<dbReference type="AlphaFoldDB" id="A0A1H8CQ50"/>
<accession>A0A1H8CQ50</accession>
<feature type="domain" description="Regulator of ribonuclease activity B" evidence="1">
    <location>
        <begin position="11"/>
        <end position="103"/>
    </location>
</feature>
<dbReference type="EMBL" id="FOCO01000005">
    <property type="protein sequence ID" value="SEM97130.1"/>
    <property type="molecule type" value="Genomic_DNA"/>
</dbReference>